<protein>
    <submittedName>
        <fullName evidence="2">Uncharacterized protein</fullName>
    </submittedName>
</protein>
<gene>
    <name evidence="2" type="ORF">BBI10_13160</name>
</gene>
<dbReference type="AlphaFoldDB" id="A0A1C2E0H9"/>
<reference evidence="2 3" key="1">
    <citation type="submission" date="2016-08" db="EMBL/GenBank/DDBJ databases">
        <title>Whole genome sequence of Pseudomonas graminis strain UASWS1507, a potential biological control agent for agriculture.</title>
        <authorList>
            <person name="Crovadore J."/>
            <person name="Calmin G."/>
            <person name="Chablais R."/>
            <person name="Cochard B."/>
            <person name="Lefort F."/>
        </authorList>
    </citation>
    <scope>NUCLEOTIDE SEQUENCE [LARGE SCALE GENOMIC DNA]</scope>
    <source>
        <strain evidence="2 3">UASWS1507</strain>
    </source>
</reference>
<feature type="region of interest" description="Disordered" evidence="1">
    <location>
        <begin position="20"/>
        <end position="53"/>
    </location>
</feature>
<comment type="caution">
    <text evidence="2">The sequence shown here is derived from an EMBL/GenBank/DDBJ whole genome shotgun (WGS) entry which is preliminary data.</text>
</comment>
<evidence type="ECO:0000313" key="3">
    <source>
        <dbReference type="Proteomes" id="UP000095143"/>
    </source>
</evidence>
<dbReference type="Proteomes" id="UP000095143">
    <property type="component" value="Unassembled WGS sequence"/>
</dbReference>
<dbReference type="EMBL" id="MDEN01000062">
    <property type="protein sequence ID" value="OCX20501.1"/>
    <property type="molecule type" value="Genomic_DNA"/>
</dbReference>
<organism evidence="2 3">
    <name type="scientific">Pseudomonas graminis</name>
    <dbReference type="NCBI Taxonomy" id="158627"/>
    <lineage>
        <taxon>Bacteria</taxon>
        <taxon>Pseudomonadati</taxon>
        <taxon>Pseudomonadota</taxon>
        <taxon>Gammaproteobacteria</taxon>
        <taxon>Pseudomonadales</taxon>
        <taxon>Pseudomonadaceae</taxon>
        <taxon>Pseudomonas</taxon>
    </lineage>
</organism>
<proteinExistence type="predicted"/>
<feature type="compositionally biased region" description="Low complexity" evidence="1">
    <location>
        <begin position="31"/>
        <end position="42"/>
    </location>
</feature>
<sequence>MLWKGCIKGAGDGSARLVEGSAGARGRVEKSVPSSNSASASVGGEERGQEEPSSRVQQLLSGLPVCQAPGAFATPPPVCPSVWERDKALLARYHAYVDDAEKIGWRALPDASREEGRQLAAQWRSRAIDLSNAKATEQCDGIYWYFQSAAIASLFADGSESEAFARYRRDAESYRGWSRVGGQVQLFDEYVTVIASGAQLRQGAE</sequence>
<evidence type="ECO:0000313" key="2">
    <source>
        <dbReference type="EMBL" id="OCX20501.1"/>
    </source>
</evidence>
<feature type="compositionally biased region" description="Basic and acidic residues" evidence="1">
    <location>
        <begin position="44"/>
        <end position="53"/>
    </location>
</feature>
<accession>A0A1C2E0H9</accession>
<name>A0A1C2E0H9_9PSED</name>
<evidence type="ECO:0000256" key="1">
    <source>
        <dbReference type="SAM" id="MobiDB-lite"/>
    </source>
</evidence>